<dbReference type="SUPFAM" id="SSF54862">
    <property type="entry name" value="4Fe-4S ferredoxins"/>
    <property type="match status" value="1"/>
</dbReference>
<keyword evidence="1" id="KW-0004">4Fe-4S</keyword>
<dbReference type="RefSeq" id="WP_171098491.1">
    <property type="nucleotide sequence ID" value="NZ_CP053084.1"/>
</dbReference>
<evidence type="ECO:0000256" key="1">
    <source>
        <dbReference type="ARBA" id="ARBA00022485"/>
    </source>
</evidence>
<dbReference type="PANTHER" id="PTHR42859:SF17">
    <property type="entry name" value="ELECTRON TRANSPORT PROTEIN HYDN-RELATED"/>
    <property type="match status" value="1"/>
</dbReference>
<reference evidence="8 9" key="1">
    <citation type="submission" date="2020-05" db="EMBL/GenBank/DDBJ databases">
        <title>Compete genome of Limnobacter sp. SAORIC-580.</title>
        <authorList>
            <person name="Song J."/>
            <person name="Cho J.-C."/>
        </authorList>
    </citation>
    <scope>NUCLEOTIDE SEQUENCE [LARGE SCALE GENOMIC DNA]</scope>
    <source>
        <strain evidence="8 9">SAORIC-580</strain>
    </source>
</reference>
<feature type="domain" description="Cyclic nucleotide-binding" evidence="6">
    <location>
        <begin position="372"/>
        <end position="491"/>
    </location>
</feature>
<dbReference type="SUPFAM" id="SSF51905">
    <property type="entry name" value="FAD/NAD(P)-binding domain"/>
    <property type="match status" value="1"/>
</dbReference>
<organism evidence="8 9">
    <name type="scientific">Limnobacter profundi</name>
    <dbReference type="NCBI Taxonomy" id="2732163"/>
    <lineage>
        <taxon>Bacteria</taxon>
        <taxon>Pseudomonadati</taxon>
        <taxon>Pseudomonadota</taxon>
        <taxon>Betaproteobacteria</taxon>
        <taxon>Burkholderiales</taxon>
        <taxon>Burkholderiaceae</taxon>
        <taxon>Limnobacter</taxon>
    </lineage>
</organism>
<dbReference type="Pfam" id="PF00027">
    <property type="entry name" value="cNMP_binding"/>
    <property type="match status" value="2"/>
</dbReference>
<dbReference type="PROSITE" id="PS00889">
    <property type="entry name" value="CNMP_BINDING_2"/>
    <property type="match status" value="1"/>
</dbReference>
<proteinExistence type="predicted"/>
<feature type="domain" description="4Fe-4S ferredoxin-type" evidence="7">
    <location>
        <begin position="648"/>
        <end position="680"/>
    </location>
</feature>
<evidence type="ECO:0000256" key="2">
    <source>
        <dbReference type="ARBA" id="ARBA00022723"/>
    </source>
</evidence>
<dbReference type="Gene3D" id="3.50.50.60">
    <property type="entry name" value="FAD/NAD(P)-binding domain"/>
    <property type="match status" value="2"/>
</dbReference>
<name>A0ABX6N4B6_9BURK</name>
<dbReference type="PRINTS" id="PR00469">
    <property type="entry name" value="PNDRDTASEII"/>
</dbReference>
<evidence type="ECO:0000256" key="3">
    <source>
        <dbReference type="ARBA" id="ARBA00022737"/>
    </source>
</evidence>
<dbReference type="InterPro" id="IPR018488">
    <property type="entry name" value="cNMP-bd_CS"/>
</dbReference>
<dbReference type="InterPro" id="IPR036188">
    <property type="entry name" value="FAD/NAD-bd_sf"/>
</dbReference>
<dbReference type="PROSITE" id="PS51379">
    <property type="entry name" value="4FE4S_FER_2"/>
    <property type="match status" value="2"/>
</dbReference>
<dbReference type="SMART" id="SM00100">
    <property type="entry name" value="cNMP"/>
    <property type="match status" value="2"/>
</dbReference>
<dbReference type="PROSITE" id="PS00198">
    <property type="entry name" value="4FE4S_FER_1"/>
    <property type="match status" value="1"/>
</dbReference>
<evidence type="ECO:0000256" key="4">
    <source>
        <dbReference type="ARBA" id="ARBA00023004"/>
    </source>
</evidence>
<dbReference type="SUPFAM" id="SSF51206">
    <property type="entry name" value="cAMP-binding domain-like"/>
    <property type="match status" value="2"/>
</dbReference>
<evidence type="ECO:0000259" key="6">
    <source>
        <dbReference type="PROSITE" id="PS50042"/>
    </source>
</evidence>
<protein>
    <submittedName>
        <fullName evidence="8">Cyclic nucleotide-binding domain-containing protein</fullName>
    </submittedName>
</protein>
<dbReference type="PROSITE" id="PS50042">
    <property type="entry name" value="CNMP_BINDING_3"/>
    <property type="match status" value="2"/>
</dbReference>
<dbReference type="InterPro" id="IPR017900">
    <property type="entry name" value="4Fe4S_Fe_S_CS"/>
</dbReference>
<dbReference type="PANTHER" id="PTHR42859">
    <property type="entry name" value="OXIDOREDUCTASE"/>
    <property type="match status" value="1"/>
</dbReference>
<dbReference type="InterPro" id="IPR050294">
    <property type="entry name" value="RnfB_subfamily"/>
</dbReference>
<dbReference type="InterPro" id="IPR018490">
    <property type="entry name" value="cNMP-bd_dom_sf"/>
</dbReference>
<keyword evidence="2" id="KW-0479">Metal-binding</keyword>
<dbReference type="CDD" id="cd00038">
    <property type="entry name" value="CAP_ED"/>
    <property type="match status" value="2"/>
</dbReference>
<dbReference type="EMBL" id="CP053084">
    <property type="protein sequence ID" value="QJR29221.1"/>
    <property type="molecule type" value="Genomic_DNA"/>
</dbReference>
<keyword evidence="4" id="KW-0408">Iron</keyword>
<feature type="domain" description="Cyclic nucleotide-binding" evidence="6">
    <location>
        <begin position="497"/>
        <end position="617"/>
    </location>
</feature>
<accession>A0ABX6N4B6</accession>
<gene>
    <name evidence="8" type="ORF">HKT17_05605</name>
</gene>
<dbReference type="Pfam" id="PF13247">
    <property type="entry name" value="Fer4_11"/>
    <property type="match status" value="1"/>
</dbReference>
<evidence type="ECO:0000313" key="9">
    <source>
        <dbReference type="Proteomes" id="UP000501130"/>
    </source>
</evidence>
<feature type="domain" description="4Fe-4S ferredoxin-type" evidence="7">
    <location>
        <begin position="716"/>
        <end position="745"/>
    </location>
</feature>
<dbReference type="CDD" id="cd16367">
    <property type="entry name" value="DMSOR_beta_like"/>
    <property type="match status" value="1"/>
</dbReference>
<dbReference type="Pfam" id="PF13738">
    <property type="entry name" value="Pyr_redox_3"/>
    <property type="match status" value="1"/>
</dbReference>
<dbReference type="PRINTS" id="PR00368">
    <property type="entry name" value="FADPNR"/>
</dbReference>
<evidence type="ECO:0000256" key="5">
    <source>
        <dbReference type="ARBA" id="ARBA00023014"/>
    </source>
</evidence>
<keyword evidence="9" id="KW-1185">Reference proteome</keyword>
<sequence length="820" mass="89624">MQDNLKPMFAEIQAELDVAIVGSGPAGLSAAARAQQLGCKYVLFESENHASDTIYKYQKGKHVMAEPGFLPLRSGMSFEAGKRESILGTWDSQLLNQKINIQYKKTVSKIIKLNDGAGPFELTCEDGSTTTARTVILGIGLQGNIRKIGTAGDDLPNVQYTLADPDEFNNETIIVIGAGDAAIENALALMKNNKVVLINRKDEFARCKEGNLNQILAADRNEDLRIFYNTSTSAVEEIPEAKEGEPSLNYRYKGPEGEQAMPVHRIIARLGATPPRGLVESFGVTFPNSDPNAVPALSETYESNVPGLFIVGALGGYPLIKQAMNQGHEVVDSIMGLPVVPADEPLLAEKFKPLGDVSVSAVLDMILENVPLFNQMTRLQLREFMLESTLHQPKKGSVIFHKGDYTSTFFAIVQGGVGIELVNKEGKPFILNLDKGNYFGEMGLISGRRRTATVYAGENCVLIETPRKAMLKLIASVDAVRRTIDETFVRRALSTHLAPQLEPQEIEQLIASGISVTRYVRGEKLFSEGDKTDGLHLIRRGSVSVSKLIDDQDSVLSYVSAGSYVGEIDLVNGTDRQTTCTATVLTEVLLIQADAVIDVLSKNSNWKKALQTKIGKRVHDAIFRESTAKRESDLIHFLMKQGLGDATNALIIDENLCVHCDNCERACAETHDGIPRLDRDAGPTFQNIHLAHSCRHCEQPHCMKDCPPDAIRRNEKGEVMIADTCIGCGNCAKNCPYNAIELRVKPPPRKTGLLSWLLFGSGGPLGERPVKYDANSIKKAYKCDLCHGKDGGPACVRACPTGAAFRISPEVYLNQQNELI</sequence>
<evidence type="ECO:0000259" key="7">
    <source>
        <dbReference type="PROSITE" id="PS51379"/>
    </source>
</evidence>
<dbReference type="Proteomes" id="UP000501130">
    <property type="component" value="Chromosome"/>
</dbReference>
<dbReference type="InterPro" id="IPR000595">
    <property type="entry name" value="cNMP-bd_dom"/>
</dbReference>
<keyword evidence="5" id="KW-0411">Iron-sulfur</keyword>
<dbReference type="InterPro" id="IPR014710">
    <property type="entry name" value="RmlC-like_jellyroll"/>
</dbReference>
<evidence type="ECO:0000313" key="8">
    <source>
        <dbReference type="EMBL" id="QJR29221.1"/>
    </source>
</evidence>
<dbReference type="Gene3D" id="2.60.120.10">
    <property type="entry name" value="Jelly Rolls"/>
    <property type="match status" value="2"/>
</dbReference>
<dbReference type="Gene3D" id="3.30.70.20">
    <property type="match status" value="2"/>
</dbReference>
<keyword evidence="3" id="KW-0677">Repeat</keyword>
<dbReference type="InterPro" id="IPR017896">
    <property type="entry name" value="4Fe4S_Fe-S-bd"/>
</dbReference>